<gene>
    <name evidence="4" type="ORF">GRFL_3385</name>
</gene>
<keyword evidence="3" id="KW-0732">Signal</keyword>
<proteinExistence type="inferred from homology"/>
<dbReference type="OrthoDB" id="862900at2"/>
<keyword evidence="5" id="KW-1185">Reference proteome</keyword>
<dbReference type="STRING" id="1229726.GRFL_3385"/>
<dbReference type="PANTHER" id="PTHR34596">
    <property type="entry name" value="CHITOPORIN"/>
    <property type="match status" value="1"/>
</dbReference>
<evidence type="ECO:0000256" key="3">
    <source>
        <dbReference type="ARBA" id="ARBA00022729"/>
    </source>
</evidence>
<protein>
    <submittedName>
        <fullName evidence="4">Uncharacterized protein</fullName>
    </submittedName>
</protein>
<evidence type="ECO:0000313" key="5">
    <source>
        <dbReference type="Proteomes" id="UP000186230"/>
    </source>
</evidence>
<dbReference type="PANTHER" id="PTHR34596:SF2">
    <property type="entry name" value="CHITOPORIN"/>
    <property type="match status" value="1"/>
</dbReference>
<dbReference type="Gene3D" id="2.40.160.10">
    <property type="entry name" value="Porin"/>
    <property type="match status" value="1"/>
</dbReference>
<comment type="similarity">
    <text evidence="1">Belongs to the outer membrane porin (Opr) (TC 1.B.25) family.</text>
</comment>
<dbReference type="InterPro" id="IPR005318">
    <property type="entry name" value="OM_porin_bac"/>
</dbReference>
<dbReference type="EMBL" id="CP016359">
    <property type="protein sequence ID" value="APU70109.1"/>
    <property type="molecule type" value="Genomic_DNA"/>
</dbReference>
<accession>A0A1L7I950</accession>
<evidence type="ECO:0000256" key="1">
    <source>
        <dbReference type="ARBA" id="ARBA00009075"/>
    </source>
</evidence>
<reference evidence="4 5" key="1">
    <citation type="submission" date="2016-07" db="EMBL/GenBank/DDBJ databases">
        <title>Multi-omics approach to identify versatile polysaccharide utilization systems of a marine flavobacterium Gramella flava.</title>
        <authorList>
            <person name="Tang K."/>
        </authorList>
    </citation>
    <scope>NUCLEOTIDE SEQUENCE [LARGE SCALE GENOMIC DNA]</scope>
    <source>
        <strain evidence="4 5">JLT2011</strain>
    </source>
</reference>
<dbReference type="GO" id="GO:0016020">
    <property type="term" value="C:membrane"/>
    <property type="evidence" value="ECO:0007669"/>
    <property type="project" value="InterPro"/>
</dbReference>
<evidence type="ECO:0000313" key="4">
    <source>
        <dbReference type="EMBL" id="APU70109.1"/>
    </source>
</evidence>
<name>A0A1L7I950_9FLAO</name>
<organism evidence="4 5">
    <name type="scientific">Christiangramia flava JLT2011</name>
    <dbReference type="NCBI Taxonomy" id="1229726"/>
    <lineage>
        <taxon>Bacteria</taxon>
        <taxon>Pseudomonadati</taxon>
        <taxon>Bacteroidota</taxon>
        <taxon>Flavobacteriia</taxon>
        <taxon>Flavobacteriales</taxon>
        <taxon>Flavobacteriaceae</taxon>
        <taxon>Christiangramia</taxon>
    </lineage>
</organism>
<dbReference type="KEGG" id="gfl:GRFL_3385"/>
<dbReference type="Pfam" id="PF03573">
    <property type="entry name" value="OprD"/>
    <property type="match status" value="1"/>
</dbReference>
<dbReference type="GO" id="GO:0015288">
    <property type="term" value="F:porin activity"/>
    <property type="evidence" value="ECO:0007669"/>
    <property type="project" value="TreeGrafter"/>
</dbReference>
<evidence type="ECO:0000256" key="2">
    <source>
        <dbReference type="ARBA" id="ARBA00022448"/>
    </source>
</evidence>
<keyword evidence="2" id="KW-0813">Transport</keyword>
<sequence>MIRYFSALIILAFFSPTALISQELEEDKKRSILSGQLRSYYMNTFNKGSLKDFKALAIGGKLKYQFIPNENLNFGIAVYNSTNLGLQNLTIPDMQTGKLSRYEEGLFDRLNLENKAIFLIGELYANYKIQQHEFSLGRMKIKSPFVNPEDGRMIPSLFQGFRYQYTPTKTIHFQAGIFNAVAPRSTGEFYGIGESIGTYATGRDWSGNPAQYANNTDSDFLFIANADIKITESLSFETWNYFIENVSNSFYLKPKLDINENVDLEMEWLHQNRIGDGGNSIDSLRYFQANSSDILGLKVKYNWSDNTSLSLGYDRILPHGQFIFPREWGREFLFSFQKRERSEGSADNHALIIYYDDTFTLGDPQSKIKSVLSIGHQWKPSVLDPELNKYAVPDYTHINLDLFFSFKKLKNLKPELLFVTKFANGDFPDNPNFYLNKTDLFHVDLILNYNF</sequence>
<dbReference type="Proteomes" id="UP000186230">
    <property type="component" value="Chromosome"/>
</dbReference>
<dbReference type="InterPro" id="IPR023614">
    <property type="entry name" value="Porin_dom_sf"/>
</dbReference>
<dbReference type="AlphaFoldDB" id="A0A1L7I950"/>